<proteinExistence type="predicted"/>
<organism evidence="1 2">
    <name type="scientific">Vicia faba</name>
    <name type="common">Broad bean</name>
    <name type="synonym">Faba vulgaris</name>
    <dbReference type="NCBI Taxonomy" id="3906"/>
    <lineage>
        <taxon>Eukaryota</taxon>
        <taxon>Viridiplantae</taxon>
        <taxon>Streptophyta</taxon>
        <taxon>Embryophyta</taxon>
        <taxon>Tracheophyta</taxon>
        <taxon>Spermatophyta</taxon>
        <taxon>Magnoliopsida</taxon>
        <taxon>eudicotyledons</taxon>
        <taxon>Gunneridae</taxon>
        <taxon>Pentapetalae</taxon>
        <taxon>rosids</taxon>
        <taxon>fabids</taxon>
        <taxon>Fabales</taxon>
        <taxon>Fabaceae</taxon>
        <taxon>Papilionoideae</taxon>
        <taxon>50 kb inversion clade</taxon>
        <taxon>NPAAA clade</taxon>
        <taxon>Hologalegina</taxon>
        <taxon>IRL clade</taxon>
        <taxon>Fabeae</taxon>
        <taxon>Vicia</taxon>
    </lineage>
</organism>
<dbReference type="Proteomes" id="UP001157006">
    <property type="component" value="Chromosome 1L"/>
</dbReference>
<evidence type="ECO:0000313" key="2">
    <source>
        <dbReference type="Proteomes" id="UP001157006"/>
    </source>
</evidence>
<name>A0AAV0YMY2_VICFA</name>
<dbReference type="AlphaFoldDB" id="A0AAV0YMY2"/>
<accession>A0AAV0YMY2</accession>
<evidence type="ECO:0008006" key="3">
    <source>
        <dbReference type="Google" id="ProtNLM"/>
    </source>
</evidence>
<dbReference type="EMBL" id="OX451736">
    <property type="protein sequence ID" value="CAI8587249.1"/>
    <property type="molecule type" value="Genomic_DNA"/>
</dbReference>
<gene>
    <name evidence="1" type="ORF">VFH_I290520</name>
</gene>
<evidence type="ECO:0000313" key="1">
    <source>
        <dbReference type="EMBL" id="CAI8587249.1"/>
    </source>
</evidence>
<protein>
    <recommendedName>
        <fullName evidence="3">Mitochondrial protein</fullName>
    </recommendedName>
</protein>
<sequence>MIQFCPVFSVPVLPKAITNSFSQHEPTPLSHNDGEAPQPDIDVAIPNPPAIAHNDNQILPAEHNHSSQRPTRIRRPPTYLQDYQCSVQYPIQKHLTYDNLQPTYRKFIGQVSGIYEPSFYHQVVSSLEWRHAMAEEIAALEANNTWSIQSLPKGKKDEGSKWVYKVKYRAGGSLDRYKA</sequence>
<reference evidence="1 2" key="1">
    <citation type="submission" date="2023-01" db="EMBL/GenBank/DDBJ databases">
        <authorList>
            <person name="Kreplak J."/>
        </authorList>
    </citation>
    <scope>NUCLEOTIDE SEQUENCE [LARGE SCALE GENOMIC DNA]</scope>
</reference>
<keyword evidence="2" id="KW-1185">Reference proteome</keyword>